<dbReference type="Proteomes" id="UP001152484">
    <property type="component" value="Unassembled WGS sequence"/>
</dbReference>
<dbReference type="AlphaFoldDB" id="A0A9P0ZA30"/>
<reference evidence="1" key="1">
    <citation type="submission" date="2022-07" db="EMBL/GenBank/DDBJ databases">
        <authorList>
            <person name="Macas J."/>
            <person name="Novak P."/>
            <person name="Neumann P."/>
        </authorList>
    </citation>
    <scope>NUCLEOTIDE SEQUENCE</scope>
</reference>
<name>A0A9P0ZA30_CUSEU</name>
<evidence type="ECO:0000313" key="2">
    <source>
        <dbReference type="Proteomes" id="UP001152484"/>
    </source>
</evidence>
<sequence>MKSTWNKVEDNVAAPTNAELAQNMAQLVQTIGNVVTQNQHQQRLYNRNDVAKLVAKRNPPCYLGQEDPLILEDWIRTFDKLFEAINCPADQQNNTAAYYLVKRRTTGGPRQPQRCSNNLTFLGRRLRRYCVKDSTQST</sequence>
<accession>A0A9P0ZA30</accession>
<dbReference type="EMBL" id="CAMAPE010000029">
    <property type="protein sequence ID" value="CAH9092484.1"/>
    <property type="molecule type" value="Genomic_DNA"/>
</dbReference>
<evidence type="ECO:0000313" key="1">
    <source>
        <dbReference type="EMBL" id="CAH9092484.1"/>
    </source>
</evidence>
<proteinExistence type="predicted"/>
<protein>
    <submittedName>
        <fullName evidence="1">Uncharacterized protein</fullName>
    </submittedName>
</protein>
<organism evidence="1 2">
    <name type="scientific">Cuscuta europaea</name>
    <name type="common">European dodder</name>
    <dbReference type="NCBI Taxonomy" id="41803"/>
    <lineage>
        <taxon>Eukaryota</taxon>
        <taxon>Viridiplantae</taxon>
        <taxon>Streptophyta</taxon>
        <taxon>Embryophyta</taxon>
        <taxon>Tracheophyta</taxon>
        <taxon>Spermatophyta</taxon>
        <taxon>Magnoliopsida</taxon>
        <taxon>eudicotyledons</taxon>
        <taxon>Gunneridae</taxon>
        <taxon>Pentapetalae</taxon>
        <taxon>asterids</taxon>
        <taxon>lamiids</taxon>
        <taxon>Solanales</taxon>
        <taxon>Convolvulaceae</taxon>
        <taxon>Cuscuteae</taxon>
        <taxon>Cuscuta</taxon>
        <taxon>Cuscuta subgen. Cuscuta</taxon>
    </lineage>
</organism>
<dbReference type="OrthoDB" id="1725264at2759"/>
<gene>
    <name evidence="1" type="ORF">CEURO_LOCUS11972</name>
</gene>
<comment type="caution">
    <text evidence="1">The sequence shown here is derived from an EMBL/GenBank/DDBJ whole genome shotgun (WGS) entry which is preliminary data.</text>
</comment>
<keyword evidence="2" id="KW-1185">Reference proteome</keyword>